<reference evidence="12 13" key="1">
    <citation type="journal article" date="2015" name="Genome Announc.">
        <title>Draft Genome Sequence of Filamentous Marine Cyanobacterium Lyngbya confervoides Strain BDU141951.</title>
        <authorList>
            <person name="Chandrababunaidu M.M."/>
            <person name="Sen D."/>
            <person name="Tripathy S."/>
        </authorList>
    </citation>
    <scope>NUCLEOTIDE SEQUENCE [LARGE SCALE GENOMIC DNA]</scope>
    <source>
        <strain evidence="12 13">BDU141951</strain>
    </source>
</reference>
<feature type="transmembrane region" description="Helical" evidence="9">
    <location>
        <begin position="301"/>
        <end position="322"/>
    </location>
</feature>
<evidence type="ECO:0000259" key="10">
    <source>
        <dbReference type="Pfam" id="PF00582"/>
    </source>
</evidence>
<comment type="caution">
    <text evidence="12">The sequence shown here is derived from an EMBL/GenBank/DDBJ whole genome shotgun (WGS) entry which is preliminary data.</text>
</comment>
<comment type="similarity">
    <text evidence="2">Belongs to the monovalent cation:proton antiporter 2 (CPA2) transporter (TC 2.A.37) family.</text>
</comment>
<dbReference type="InterPro" id="IPR006153">
    <property type="entry name" value="Cation/H_exchanger_TM"/>
</dbReference>
<dbReference type="Gene3D" id="1.20.1530.20">
    <property type="match status" value="1"/>
</dbReference>
<feature type="transmembrane region" description="Helical" evidence="9">
    <location>
        <begin position="224"/>
        <end position="256"/>
    </location>
</feature>
<dbReference type="EMBL" id="JTHE03000106">
    <property type="protein sequence ID" value="MCM1984875.1"/>
    <property type="molecule type" value="Genomic_DNA"/>
</dbReference>
<keyword evidence="3" id="KW-0813">Transport</keyword>
<evidence type="ECO:0000313" key="13">
    <source>
        <dbReference type="Proteomes" id="UP000031561"/>
    </source>
</evidence>
<keyword evidence="13" id="KW-1185">Reference proteome</keyword>
<feature type="transmembrane region" description="Helical" evidence="9">
    <location>
        <begin position="334"/>
        <end position="353"/>
    </location>
</feature>
<evidence type="ECO:0000256" key="9">
    <source>
        <dbReference type="SAM" id="Phobius"/>
    </source>
</evidence>
<organism evidence="12 13">
    <name type="scientific">Lyngbya confervoides BDU141951</name>
    <dbReference type="NCBI Taxonomy" id="1574623"/>
    <lineage>
        <taxon>Bacteria</taxon>
        <taxon>Bacillati</taxon>
        <taxon>Cyanobacteriota</taxon>
        <taxon>Cyanophyceae</taxon>
        <taxon>Oscillatoriophycideae</taxon>
        <taxon>Oscillatoriales</taxon>
        <taxon>Microcoleaceae</taxon>
        <taxon>Lyngbya</taxon>
    </lineage>
</organism>
<dbReference type="RefSeq" id="WP_166277326.1">
    <property type="nucleotide sequence ID" value="NZ_JTHE03000106.1"/>
</dbReference>
<comment type="subcellular location">
    <subcellularLocation>
        <location evidence="1">Membrane</location>
        <topology evidence="1">Multi-pass membrane protein</topology>
    </subcellularLocation>
</comment>
<dbReference type="GO" id="GO:0016020">
    <property type="term" value="C:membrane"/>
    <property type="evidence" value="ECO:0007669"/>
    <property type="project" value="UniProtKB-SubCell"/>
</dbReference>
<dbReference type="PANTHER" id="PTHR43562:SF4">
    <property type="entry name" value="NA(+)_H(+) ANTIPORTER NHAS5"/>
    <property type="match status" value="1"/>
</dbReference>
<feature type="transmembrane region" description="Helical" evidence="9">
    <location>
        <begin position="33"/>
        <end position="53"/>
    </location>
</feature>
<evidence type="ECO:0000256" key="5">
    <source>
        <dbReference type="ARBA" id="ARBA00022692"/>
    </source>
</evidence>
<dbReference type="Pfam" id="PF00999">
    <property type="entry name" value="Na_H_Exchanger"/>
    <property type="match status" value="1"/>
</dbReference>
<evidence type="ECO:0000256" key="7">
    <source>
        <dbReference type="ARBA" id="ARBA00023065"/>
    </source>
</evidence>
<evidence type="ECO:0000256" key="6">
    <source>
        <dbReference type="ARBA" id="ARBA00022989"/>
    </source>
</evidence>
<proteinExistence type="inferred from homology"/>
<sequence>METLLRLIPYSPLVAFTLVLLVILAVPPLFEKLRLPGLVGLLAAGIVLGPDGLNLLNAESETMKLLSDIGKVYLMFVAGLEIDLQEFRKTQNRSLSFGVATFLIPMLVGTLVGQGFGFSLNSSILIGSLLASHTLLGFPIVTRLGIVRNEAVTVTVGATIFTDIAALLVLAVCIAVQSGEFSPLRLLGQLVALAIYAALVLVGFDWAGKEYFRRTGTDESNQFVFVLLAVFLASVGAQVIEIDKIIGAFLAGLAVNDVLKHSPVEEKVVFVGSTLFIPFFFVDMGLLIRLADFSNTLTREFLLTLAIVGGLIGSKFLAAFAVRWIYRYSWREMMVMWSLSLPQVAATLAATVVGVEAGLLSNAVFNVVIVMMLVTSILGPVLTSRYGRSLARAAEAQPIQTPNVPETPLLMGTRSEATVPFRVVVPICNPRTERYLIEMAALIARHHGGQVIPLSITRVNSKTSPALLTHSVQVSQQLLDKAIALSQEFQAIAQAVLRIDDDVALGICHAAREQQASLILMGWGQQNRFQMRLFGSLAERVFWSAYSPVAMMRLLREPRQMRHILVPLKGITPQALDLIQFAQGLAQVNQGQVTLLHIVEPTTPESMWQDFHTHLLAITEPIGLQPQVQVLCSPDPARCICEAAETTDLVILRSQRRRTAGGLAVSDVATQVVANLKGSLILFGET</sequence>
<evidence type="ECO:0000313" key="12">
    <source>
        <dbReference type="EMBL" id="MCM1984875.1"/>
    </source>
</evidence>
<name>A0ABD4T968_9CYAN</name>
<gene>
    <name evidence="12" type="ORF">QQ91_0018800</name>
</gene>
<evidence type="ECO:0000256" key="3">
    <source>
        <dbReference type="ARBA" id="ARBA00022448"/>
    </source>
</evidence>
<dbReference type="Gene3D" id="3.40.50.12370">
    <property type="match status" value="1"/>
</dbReference>
<keyword evidence="6 9" id="KW-1133">Transmembrane helix</keyword>
<evidence type="ECO:0000256" key="2">
    <source>
        <dbReference type="ARBA" id="ARBA00005551"/>
    </source>
</evidence>
<dbReference type="PANTHER" id="PTHR43562">
    <property type="entry name" value="NAPA-TYPE SODIUM/HYDROGEN ANTIPORTER"/>
    <property type="match status" value="1"/>
</dbReference>
<dbReference type="Proteomes" id="UP000031561">
    <property type="component" value="Unassembled WGS sequence"/>
</dbReference>
<accession>A0ABD4T968</accession>
<feature type="domain" description="UspA" evidence="10">
    <location>
        <begin position="561"/>
        <end position="679"/>
    </location>
</feature>
<dbReference type="InterPro" id="IPR006016">
    <property type="entry name" value="UspA"/>
</dbReference>
<evidence type="ECO:0000259" key="11">
    <source>
        <dbReference type="Pfam" id="PF00999"/>
    </source>
</evidence>
<keyword evidence="8 9" id="KW-0472">Membrane</keyword>
<dbReference type="GO" id="GO:0006811">
    <property type="term" value="P:monoatomic ion transport"/>
    <property type="evidence" value="ECO:0007669"/>
    <property type="project" value="UniProtKB-KW"/>
</dbReference>
<dbReference type="AlphaFoldDB" id="A0ABD4T968"/>
<evidence type="ECO:0000256" key="1">
    <source>
        <dbReference type="ARBA" id="ARBA00004141"/>
    </source>
</evidence>
<feature type="transmembrane region" description="Helical" evidence="9">
    <location>
        <begin position="268"/>
        <end position="289"/>
    </location>
</feature>
<dbReference type="InterPro" id="IPR038770">
    <property type="entry name" value="Na+/solute_symporter_sf"/>
</dbReference>
<feature type="transmembrane region" description="Helical" evidence="9">
    <location>
        <begin position="124"/>
        <end position="146"/>
    </location>
</feature>
<dbReference type="Pfam" id="PF00582">
    <property type="entry name" value="Usp"/>
    <property type="match status" value="2"/>
</dbReference>
<feature type="transmembrane region" description="Helical" evidence="9">
    <location>
        <begin position="359"/>
        <end position="382"/>
    </location>
</feature>
<evidence type="ECO:0000256" key="4">
    <source>
        <dbReference type="ARBA" id="ARBA00022449"/>
    </source>
</evidence>
<feature type="transmembrane region" description="Helical" evidence="9">
    <location>
        <begin position="94"/>
        <end position="112"/>
    </location>
</feature>
<feature type="domain" description="UspA" evidence="10">
    <location>
        <begin position="422"/>
        <end position="553"/>
    </location>
</feature>
<feature type="transmembrane region" description="Helical" evidence="9">
    <location>
        <begin position="152"/>
        <end position="174"/>
    </location>
</feature>
<keyword evidence="5 9" id="KW-0812">Transmembrane</keyword>
<keyword evidence="7" id="KW-0406">Ion transport</keyword>
<feature type="transmembrane region" description="Helical" evidence="9">
    <location>
        <begin position="7"/>
        <end position="27"/>
    </location>
</feature>
<feature type="transmembrane region" description="Helical" evidence="9">
    <location>
        <begin position="186"/>
        <end position="204"/>
    </location>
</feature>
<feature type="domain" description="Cation/H+ exchanger transmembrane" evidence="11">
    <location>
        <begin position="22"/>
        <end position="382"/>
    </location>
</feature>
<dbReference type="SUPFAM" id="SSF52402">
    <property type="entry name" value="Adenine nucleotide alpha hydrolases-like"/>
    <property type="match status" value="2"/>
</dbReference>
<dbReference type="GO" id="GO:0015297">
    <property type="term" value="F:antiporter activity"/>
    <property type="evidence" value="ECO:0007669"/>
    <property type="project" value="UniProtKB-KW"/>
</dbReference>
<protein>
    <submittedName>
        <fullName evidence="12">Cation:proton antiporter</fullName>
    </submittedName>
</protein>
<evidence type="ECO:0000256" key="8">
    <source>
        <dbReference type="ARBA" id="ARBA00023136"/>
    </source>
</evidence>
<keyword evidence="4" id="KW-0050">Antiport</keyword>